<keyword evidence="4" id="KW-1185">Reference proteome</keyword>
<evidence type="ECO:0000313" key="4">
    <source>
        <dbReference type="Proteomes" id="UP001211907"/>
    </source>
</evidence>
<comment type="caution">
    <text evidence="3">The sequence shown here is derived from an EMBL/GenBank/DDBJ whole genome shotgun (WGS) entry which is preliminary data.</text>
</comment>
<proteinExistence type="predicted"/>
<evidence type="ECO:0000256" key="1">
    <source>
        <dbReference type="SAM" id="Coils"/>
    </source>
</evidence>
<feature type="compositionally biased region" description="Basic and acidic residues" evidence="2">
    <location>
        <begin position="596"/>
        <end position="615"/>
    </location>
</feature>
<feature type="coiled-coil region" evidence="1">
    <location>
        <begin position="2"/>
        <end position="89"/>
    </location>
</feature>
<feature type="region of interest" description="Disordered" evidence="2">
    <location>
        <begin position="574"/>
        <end position="619"/>
    </location>
</feature>
<sequence length="672" mass="77437">MAVESESQLKKVEKQVSALEKQLQQKVQALEETTTDYSNETSEAHQKMYELEEKLLNLSHKLETALTEVNSVKKENQLLRDKNIELQSQQTQHNTSSTRKLSWILNSLHSFIGTCTTQLRLPAEISKLLEDCVNSVIEFGDKSEDEYDWKLSPFMIFINEKSLILTDHQSRFEKDKLELIKRLESQNFELEQFKRDLQLKETSLQYSERERNKQQQNFEQADSRHMFLESELSECKKALTTSDRRLKKLQTAFEELEKTHSKTESDLSATQTDCQTLVARISAITYELETTKKTHGAALMDETIFVKLQNTVREKSELLERMEIEYRKVAAAYGVVDSEARRHKDVIAALELQKSHLTQELDNSNERSGEQEQEIEDLRMQEEFLKTRLAVFESESLSPSAVIAAETTGNTLLSEVEDRRIRSEKKFTEMVINQRRMFKEMQILKKEKKDLKAQLAMMDSNSKSMSEEQIKNQLAAMSQIISGFKQRAVDAANTLSSPSSDGEKICADSYDLLHLELSEKILENEVLRNENRSLRIISLNEMSKARTAEYSLNQNSRKVQQAESTISTLKDKLKAKDASNLSEKDYPLNDIGDNYSKNEEEEKDNEIPKETKPRQDMNLPLLSSGIANTNRTMLHALKLPSNGTRREKAAQKFKEVDIKNDETKNPNECKTQ</sequence>
<feature type="coiled-coil region" evidence="1">
    <location>
        <begin position="239"/>
        <end position="266"/>
    </location>
</feature>
<gene>
    <name evidence="3" type="ORF">HK100_011104</name>
</gene>
<reference evidence="3" key="1">
    <citation type="submission" date="2020-05" db="EMBL/GenBank/DDBJ databases">
        <title>Phylogenomic resolution of chytrid fungi.</title>
        <authorList>
            <person name="Stajich J.E."/>
            <person name="Amses K."/>
            <person name="Simmons R."/>
            <person name="Seto K."/>
            <person name="Myers J."/>
            <person name="Bonds A."/>
            <person name="Quandt C.A."/>
            <person name="Barry K."/>
            <person name="Liu P."/>
            <person name="Grigoriev I."/>
            <person name="Longcore J.E."/>
            <person name="James T.Y."/>
        </authorList>
    </citation>
    <scope>NUCLEOTIDE SEQUENCE</scope>
    <source>
        <strain evidence="3">JEL0513</strain>
    </source>
</reference>
<feature type="compositionally biased region" description="Basic and acidic residues" evidence="2">
    <location>
        <begin position="574"/>
        <end position="587"/>
    </location>
</feature>
<feature type="region of interest" description="Disordered" evidence="2">
    <location>
        <begin position="642"/>
        <end position="672"/>
    </location>
</feature>
<feature type="compositionally biased region" description="Basic and acidic residues" evidence="2">
    <location>
        <begin position="644"/>
        <end position="672"/>
    </location>
</feature>
<feature type="coiled-coil region" evidence="1">
    <location>
        <begin position="305"/>
        <end position="395"/>
    </location>
</feature>
<feature type="coiled-coil region" evidence="1">
    <location>
        <begin position="434"/>
        <end position="461"/>
    </location>
</feature>
<dbReference type="Proteomes" id="UP001211907">
    <property type="component" value="Unassembled WGS sequence"/>
</dbReference>
<organism evidence="3 4">
    <name type="scientific">Physocladia obscura</name>
    <dbReference type="NCBI Taxonomy" id="109957"/>
    <lineage>
        <taxon>Eukaryota</taxon>
        <taxon>Fungi</taxon>
        <taxon>Fungi incertae sedis</taxon>
        <taxon>Chytridiomycota</taxon>
        <taxon>Chytridiomycota incertae sedis</taxon>
        <taxon>Chytridiomycetes</taxon>
        <taxon>Chytridiales</taxon>
        <taxon>Chytriomycetaceae</taxon>
        <taxon>Physocladia</taxon>
    </lineage>
</organism>
<keyword evidence="1" id="KW-0175">Coiled coil</keyword>
<name>A0AAD5T8R5_9FUNG</name>
<dbReference type="AlphaFoldDB" id="A0AAD5T8R5"/>
<protein>
    <submittedName>
        <fullName evidence="3">Uncharacterized protein</fullName>
    </submittedName>
</protein>
<dbReference type="EMBL" id="JADGJH010000065">
    <property type="protein sequence ID" value="KAJ3139762.1"/>
    <property type="molecule type" value="Genomic_DNA"/>
</dbReference>
<evidence type="ECO:0000313" key="3">
    <source>
        <dbReference type="EMBL" id="KAJ3139762.1"/>
    </source>
</evidence>
<evidence type="ECO:0000256" key="2">
    <source>
        <dbReference type="SAM" id="MobiDB-lite"/>
    </source>
</evidence>
<accession>A0AAD5T8R5</accession>